<accession>A0A9Q3GCQ1</accession>
<evidence type="ECO:0000313" key="2">
    <source>
        <dbReference type="EMBL" id="MBW0462041.1"/>
    </source>
</evidence>
<comment type="caution">
    <text evidence="2">The sequence shown here is derived from an EMBL/GenBank/DDBJ whole genome shotgun (WGS) entry which is preliminary data.</text>
</comment>
<reference evidence="2" key="1">
    <citation type="submission" date="2021-03" db="EMBL/GenBank/DDBJ databases">
        <title>Draft genome sequence of rust myrtle Austropuccinia psidii MF-1, a brazilian biotype.</title>
        <authorList>
            <person name="Quecine M.C."/>
            <person name="Pachon D.M.R."/>
            <person name="Bonatelli M.L."/>
            <person name="Correr F.H."/>
            <person name="Franceschini L.M."/>
            <person name="Leite T.F."/>
            <person name="Margarido G.R.A."/>
            <person name="Almeida C.A."/>
            <person name="Ferrarezi J.A."/>
            <person name="Labate C.A."/>
        </authorList>
    </citation>
    <scope>NUCLEOTIDE SEQUENCE</scope>
    <source>
        <strain evidence="2">MF-1</strain>
    </source>
</reference>
<evidence type="ECO:0000313" key="3">
    <source>
        <dbReference type="Proteomes" id="UP000765509"/>
    </source>
</evidence>
<dbReference type="AlphaFoldDB" id="A0A9Q3GCQ1"/>
<dbReference type="EMBL" id="AVOT02000265">
    <property type="protein sequence ID" value="MBW0462041.1"/>
    <property type="molecule type" value="Genomic_DNA"/>
</dbReference>
<organism evidence="2 3">
    <name type="scientific">Austropuccinia psidii MF-1</name>
    <dbReference type="NCBI Taxonomy" id="1389203"/>
    <lineage>
        <taxon>Eukaryota</taxon>
        <taxon>Fungi</taxon>
        <taxon>Dikarya</taxon>
        <taxon>Basidiomycota</taxon>
        <taxon>Pucciniomycotina</taxon>
        <taxon>Pucciniomycetes</taxon>
        <taxon>Pucciniales</taxon>
        <taxon>Sphaerophragmiaceae</taxon>
        <taxon>Austropuccinia</taxon>
    </lineage>
</organism>
<feature type="compositionally biased region" description="Polar residues" evidence="1">
    <location>
        <begin position="60"/>
        <end position="81"/>
    </location>
</feature>
<keyword evidence="3" id="KW-1185">Reference proteome</keyword>
<evidence type="ECO:0000256" key="1">
    <source>
        <dbReference type="SAM" id="MobiDB-lite"/>
    </source>
</evidence>
<gene>
    <name evidence="2" type="ORF">O181_001756</name>
</gene>
<name>A0A9Q3GCQ1_9BASI</name>
<feature type="compositionally biased region" description="Basic and acidic residues" evidence="1">
    <location>
        <begin position="89"/>
        <end position="100"/>
    </location>
</feature>
<dbReference type="Proteomes" id="UP000765509">
    <property type="component" value="Unassembled WGS sequence"/>
</dbReference>
<protein>
    <submittedName>
        <fullName evidence="2">Uncharacterized protein</fullName>
    </submittedName>
</protein>
<sequence>MNSYLTVRIYLGHPNTCKLLNGWNPFMEKKKMMLRTEEWRQNNPPPCKQVPKTAPEARSRNSNVKSATSSEQGQRQSTSYKPLQPGLHNPKDSEECHGKCISDGQNNDRFTEKGGRQTQILEMIPDILDGIPNFT</sequence>
<proteinExistence type="predicted"/>
<feature type="region of interest" description="Disordered" evidence="1">
    <location>
        <begin position="37"/>
        <end position="111"/>
    </location>
</feature>